<dbReference type="AlphaFoldDB" id="A0A2N5Y2H2"/>
<evidence type="ECO:0000256" key="2">
    <source>
        <dbReference type="ARBA" id="ARBA00023125"/>
    </source>
</evidence>
<dbReference type="CDD" id="cd00038">
    <property type="entry name" value="CAP_ED"/>
    <property type="match status" value="1"/>
</dbReference>
<dbReference type="InterPro" id="IPR000595">
    <property type="entry name" value="cNMP-bd_dom"/>
</dbReference>
<organism evidence="5 6">
    <name type="scientific">Kineobactrum sediminis</name>
    <dbReference type="NCBI Taxonomy" id="1905677"/>
    <lineage>
        <taxon>Bacteria</taxon>
        <taxon>Pseudomonadati</taxon>
        <taxon>Pseudomonadota</taxon>
        <taxon>Gammaproteobacteria</taxon>
        <taxon>Cellvibrionales</taxon>
        <taxon>Halieaceae</taxon>
        <taxon>Kineobactrum</taxon>
    </lineage>
</organism>
<dbReference type="GO" id="GO:0005829">
    <property type="term" value="C:cytosol"/>
    <property type="evidence" value="ECO:0007669"/>
    <property type="project" value="TreeGrafter"/>
</dbReference>
<dbReference type="InterPro" id="IPR050397">
    <property type="entry name" value="Env_Response_Regulators"/>
</dbReference>
<dbReference type="SUPFAM" id="SSF46785">
    <property type="entry name" value="Winged helix' DNA-binding domain"/>
    <property type="match status" value="1"/>
</dbReference>
<dbReference type="RefSeq" id="WP_101521053.1">
    <property type="nucleotide sequence ID" value="NZ_PKLZ01000007.1"/>
</dbReference>
<dbReference type="PANTHER" id="PTHR24567:SF28">
    <property type="entry name" value="LISTERIOLYSIN REGULATORY PROTEIN"/>
    <property type="match status" value="1"/>
</dbReference>
<keyword evidence="1" id="KW-0805">Transcription regulation</keyword>
<gene>
    <name evidence="5" type="ORF">CWI75_08345</name>
</gene>
<evidence type="ECO:0000313" key="6">
    <source>
        <dbReference type="Proteomes" id="UP000234845"/>
    </source>
</evidence>
<dbReference type="GO" id="GO:0003700">
    <property type="term" value="F:DNA-binding transcription factor activity"/>
    <property type="evidence" value="ECO:0007669"/>
    <property type="project" value="TreeGrafter"/>
</dbReference>
<name>A0A2N5Y2H2_9GAMM</name>
<evidence type="ECO:0000259" key="4">
    <source>
        <dbReference type="PROSITE" id="PS51063"/>
    </source>
</evidence>
<dbReference type="SUPFAM" id="SSF51206">
    <property type="entry name" value="cAMP-binding domain-like"/>
    <property type="match status" value="1"/>
</dbReference>
<keyword evidence="2" id="KW-0238">DNA-binding</keyword>
<dbReference type="InterPro" id="IPR036388">
    <property type="entry name" value="WH-like_DNA-bd_sf"/>
</dbReference>
<keyword evidence="3" id="KW-0804">Transcription</keyword>
<dbReference type="Proteomes" id="UP000234845">
    <property type="component" value="Unassembled WGS sequence"/>
</dbReference>
<dbReference type="EMBL" id="PKLZ01000007">
    <property type="protein sequence ID" value="PLW82585.1"/>
    <property type="molecule type" value="Genomic_DNA"/>
</dbReference>
<dbReference type="SMART" id="SM00419">
    <property type="entry name" value="HTH_CRP"/>
    <property type="match status" value="1"/>
</dbReference>
<reference evidence="6" key="1">
    <citation type="submission" date="2017-11" db="EMBL/GenBank/DDBJ databases">
        <title>The draft genome sequence of Chromatocurvus sp. F02.</title>
        <authorList>
            <person name="Du Z.-J."/>
            <person name="Chang Y.-Q."/>
        </authorList>
    </citation>
    <scope>NUCLEOTIDE SEQUENCE [LARGE SCALE GENOMIC DNA]</scope>
    <source>
        <strain evidence="6">F02</strain>
    </source>
</reference>
<dbReference type="PANTHER" id="PTHR24567">
    <property type="entry name" value="CRP FAMILY TRANSCRIPTIONAL REGULATORY PROTEIN"/>
    <property type="match status" value="1"/>
</dbReference>
<dbReference type="Gene3D" id="2.60.120.10">
    <property type="entry name" value="Jelly Rolls"/>
    <property type="match status" value="1"/>
</dbReference>
<evidence type="ECO:0000256" key="1">
    <source>
        <dbReference type="ARBA" id="ARBA00023015"/>
    </source>
</evidence>
<protein>
    <recommendedName>
        <fullName evidence="4">HTH crp-type domain-containing protein</fullName>
    </recommendedName>
</protein>
<dbReference type="InterPro" id="IPR012318">
    <property type="entry name" value="HTH_CRP"/>
</dbReference>
<dbReference type="Pfam" id="PF00027">
    <property type="entry name" value="cNMP_binding"/>
    <property type="match status" value="1"/>
</dbReference>
<dbReference type="CDD" id="cd00092">
    <property type="entry name" value="HTH_CRP"/>
    <property type="match status" value="1"/>
</dbReference>
<dbReference type="InterPro" id="IPR036390">
    <property type="entry name" value="WH_DNA-bd_sf"/>
</dbReference>
<evidence type="ECO:0000256" key="3">
    <source>
        <dbReference type="ARBA" id="ARBA00023163"/>
    </source>
</evidence>
<dbReference type="Pfam" id="PF13545">
    <property type="entry name" value="HTH_Crp_2"/>
    <property type="match status" value="1"/>
</dbReference>
<dbReference type="OrthoDB" id="7643467at2"/>
<evidence type="ECO:0000313" key="5">
    <source>
        <dbReference type="EMBL" id="PLW82585.1"/>
    </source>
</evidence>
<sequence length="247" mass="27231">MQNIQQESSVGNACDTQHMPFKPCLAIGDDGDLVSENTPIVLKSIAQPVRLAAGETLFRQNSPVTGFHLLLEGCLKETHIDGNGHESVINFFYPNEFAGMDSLGKSFFDNTTEALVDSLICSIPGPCVKDKNAKSVPCLEHYVWTLMALQMTKSKSRLLASRNYNAAQKLADFLVTQAKKTMTGKLAASHLDLPMSRQDLANHLGMSPETLSRLFADFTSRGLVKTWHAQAHILDFDGLNRMISRPH</sequence>
<dbReference type="GO" id="GO:0003677">
    <property type="term" value="F:DNA binding"/>
    <property type="evidence" value="ECO:0007669"/>
    <property type="project" value="UniProtKB-KW"/>
</dbReference>
<accession>A0A2N5Y2H2</accession>
<dbReference type="PRINTS" id="PR00034">
    <property type="entry name" value="HTHCRP"/>
</dbReference>
<dbReference type="InterPro" id="IPR018490">
    <property type="entry name" value="cNMP-bd_dom_sf"/>
</dbReference>
<feature type="domain" description="HTH crp-type" evidence="4">
    <location>
        <begin position="164"/>
        <end position="237"/>
    </location>
</feature>
<keyword evidence="6" id="KW-1185">Reference proteome</keyword>
<dbReference type="Gene3D" id="1.10.10.10">
    <property type="entry name" value="Winged helix-like DNA-binding domain superfamily/Winged helix DNA-binding domain"/>
    <property type="match status" value="1"/>
</dbReference>
<comment type="caution">
    <text evidence="5">The sequence shown here is derived from an EMBL/GenBank/DDBJ whole genome shotgun (WGS) entry which is preliminary data.</text>
</comment>
<dbReference type="PROSITE" id="PS51063">
    <property type="entry name" value="HTH_CRP_2"/>
    <property type="match status" value="1"/>
</dbReference>
<dbReference type="InterPro" id="IPR014710">
    <property type="entry name" value="RmlC-like_jellyroll"/>
</dbReference>
<proteinExistence type="predicted"/>